<evidence type="ECO:0000313" key="1">
    <source>
        <dbReference type="EMBL" id="CAE4574002.1"/>
    </source>
</evidence>
<gene>
    <name evidence="1" type="ORF">AMON00008_LOCUS13621</name>
</gene>
<dbReference type="AlphaFoldDB" id="A0A7S4UV88"/>
<protein>
    <submittedName>
        <fullName evidence="1">Uncharacterized protein</fullName>
    </submittedName>
</protein>
<sequence length="111" mass="11889">MLVLEGRGEARQVCSEYSRLLSQRCPLPEALQLADVQALAFPASLLQGASSVDWEVALGFSLWQSQAHLQHYESDAGAEFDLLFTLLAKAGAALSGFTLVRDSALGSKHGV</sequence>
<proteinExistence type="predicted"/>
<dbReference type="EMBL" id="HBNR01020515">
    <property type="protein sequence ID" value="CAE4574002.1"/>
    <property type="molecule type" value="Transcribed_RNA"/>
</dbReference>
<organism evidence="1">
    <name type="scientific">Alexandrium monilatum</name>
    <dbReference type="NCBI Taxonomy" id="311494"/>
    <lineage>
        <taxon>Eukaryota</taxon>
        <taxon>Sar</taxon>
        <taxon>Alveolata</taxon>
        <taxon>Dinophyceae</taxon>
        <taxon>Gonyaulacales</taxon>
        <taxon>Pyrocystaceae</taxon>
        <taxon>Alexandrium</taxon>
    </lineage>
</organism>
<accession>A0A7S4UV88</accession>
<name>A0A7S4UV88_9DINO</name>
<reference evidence="1" key="1">
    <citation type="submission" date="2021-01" db="EMBL/GenBank/DDBJ databases">
        <authorList>
            <person name="Corre E."/>
            <person name="Pelletier E."/>
            <person name="Niang G."/>
            <person name="Scheremetjew M."/>
            <person name="Finn R."/>
            <person name="Kale V."/>
            <person name="Holt S."/>
            <person name="Cochrane G."/>
            <person name="Meng A."/>
            <person name="Brown T."/>
            <person name="Cohen L."/>
        </authorList>
    </citation>
    <scope>NUCLEOTIDE SEQUENCE</scope>
    <source>
        <strain evidence="1">CCMP3105</strain>
    </source>
</reference>